<evidence type="ECO:0000259" key="1">
    <source>
        <dbReference type="PROSITE" id="PS51186"/>
    </source>
</evidence>
<dbReference type="Gene3D" id="3.40.630.30">
    <property type="match status" value="1"/>
</dbReference>
<gene>
    <name evidence="2" type="ORF">H9872_08860</name>
</gene>
<dbReference type="PROSITE" id="PS51186">
    <property type="entry name" value="GNAT"/>
    <property type="match status" value="1"/>
</dbReference>
<dbReference type="Proteomes" id="UP000824229">
    <property type="component" value="Unassembled WGS sequence"/>
</dbReference>
<evidence type="ECO:0000313" key="2">
    <source>
        <dbReference type="EMBL" id="MBU3804848.1"/>
    </source>
</evidence>
<sequence length="180" mass="21096">MYLGELVRLRDYGKEDLEMAKKFVNDPEVRQYVEPGIPYLYTLANEEKWYEAISARSDIYHFAIEDKKTGKYIGGCSVSEVDWKNSIVVVGIFIGEAEYRNKGYGTDAMKVLVRFIFEQMNINKIKLCAYSFNQRAIRCYEKVGFKVEGVLKEELFRNGKYHDIIQMSIFKKDYFNSHSI</sequence>
<proteinExistence type="predicted"/>
<dbReference type="Pfam" id="PF13302">
    <property type="entry name" value="Acetyltransf_3"/>
    <property type="match status" value="1"/>
</dbReference>
<feature type="domain" description="N-acetyltransferase" evidence="1">
    <location>
        <begin position="7"/>
        <end position="163"/>
    </location>
</feature>
<accession>A0A9E2KD07</accession>
<dbReference type="PANTHER" id="PTHR43415:SF3">
    <property type="entry name" value="GNAT-FAMILY ACETYLTRANSFERASE"/>
    <property type="match status" value="1"/>
</dbReference>
<name>A0A9E2KD07_9FIRM</name>
<comment type="caution">
    <text evidence="2">The sequence shown here is derived from an EMBL/GenBank/DDBJ whole genome shotgun (WGS) entry which is preliminary data.</text>
</comment>
<dbReference type="SUPFAM" id="SSF55729">
    <property type="entry name" value="Acyl-CoA N-acyltransferases (Nat)"/>
    <property type="match status" value="1"/>
</dbReference>
<dbReference type="AlphaFoldDB" id="A0A9E2KD07"/>
<reference evidence="2" key="2">
    <citation type="submission" date="2021-04" db="EMBL/GenBank/DDBJ databases">
        <authorList>
            <person name="Gilroy R."/>
        </authorList>
    </citation>
    <scope>NUCLEOTIDE SEQUENCE</scope>
    <source>
        <strain evidence="2">B5-657</strain>
    </source>
</reference>
<organism evidence="2 3">
    <name type="scientific">Candidatus Cellulosilyticum pullistercoris</name>
    <dbReference type="NCBI Taxonomy" id="2838521"/>
    <lineage>
        <taxon>Bacteria</taxon>
        <taxon>Bacillati</taxon>
        <taxon>Bacillota</taxon>
        <taxon>Clostridia</taxon>
        <taxon>Lachnospirales</taxon>
        <taxon>Cellulosilyticaceae</taxon>
        <taxon>Cellulosilyticum</taxon>
    </lineage>
</organism>
<protein>
    <submittedName>
        <fullName evidence="2">GNAT family N-acetyltransferase</fullName>
    </submittedName>
</protein>
<reference evidence="2" key="1">
    <citation type="journal article" date="2021" name="PeerJ">
        <title>Extensive microbial diversity within the chicken gut microbiome revealed by metagenomics and culture.</title>
        <authorList>
            <person name="Gilroy R."/>
            <person name="Ravi A."/>
            <person name="Getino M."/>
            <person name="Pursley I."/>
            <person name="Horton D.L."/>
            <person name="Alikhan N.F."/>
            <person name="Baker D."/>
            <person name="Gharbi K."/>
            <person name="Hall N."/>
            <person name="Watson M."/>
            <person name="Adriaenssens E.M."/>
            <person name="Foster-Nyarko E."/>
            <person name="Jarju S."/>
            <person name="Secka A."/>
            <person name="Antonio M."/>
            <person name="Oren A."/>
            <person name="Chaudhuri R.R."/>
            <person name="La Ragione R."/>
            <person name="Hildebrand F."/>
            <person name="Pallen M.J."/>
        </authorList>
    </citation>
    <scope>NUCLEOTIDE SEQUENCE</scope>
    <source>
        <strain evidence="2">B5-657</strain>
    </source>
</reference>
<dbReference type="InterPro" id="IPR016181">
    <property type="entry name" value="Acyl_CoA_acyltransferase"/>
</dbReference>
<dbReference type="PANTHER" id="PTHR43415">
    <property type="entry name" value="SPERMIDINE N(1)-ACETYLTRANSFERASE"/>
    <property type="match status" value="1"/>
</dbReference>
<evidence type="ECO:0000313" key="3">
    <source>
        <dbReference type="Proteomes" id="UP000824229"/>
    </source>
</evidence>
<dbReference type="GO" id="GO:0016747">
    <property type="term" value="F:acyltransferase activity, transferring groups other than amino-acyl groups"/>
    <property type="evidence" value="ECO:0007669"/>
    <property type="project" value="InterPro"/>
</dbReference>
<dbReference type="InterPro" id="IPR000182">
    <property type="entry name" value="GNAT_dom"/>
</dbReference>
<dbReference type="EMBL" id="JAHLFQ010000206">
    <property type="protein sequence ID" value="MBU3804848.1"/>
    <property type="molecule type" value="Genomic_DNA"/>
</dbReference>